<name>A0A3N4RAL3_9ACTN</name>
<gene>
    <name evidence="1" type="ORF">EDD38_7323</name>
</gene>
<comment type="caution">
    <text evidence="1">The sequence shown here is derived from an EMBL/GenBank/DDBJ whole genome shotgun (WGS) entry which is preliminary data.</text>
</comment>
<organism evidence="1 2">
    <name type="scientific">Kitasatospora cineracea</name>
    <dbReference type="NCBI Taxonomy" id="88074"/>
    <lineage>
        <taxon>Bacteria</taxon>
        <taxon>Bacillati</taxon>
        <taxon>Actinomycetota</taxon>
        <taxon>Actinomycetes</taxon>
        <taxon>Kitasatosporales</taxon>
        <taxon>Streptomycetaceae</taxon>
        <taxon>Kitasatospora</taxon>
    </lineage>
</organism>
<keyword evidence="2" id="KW-1185">Reference proteome</keyword>
<dbReference type="Proteomes" id="UP000266906">
    <property type="component" value="Unassembled WGS sequence"/>
</dbReference>
<dbReference type="AlphaFoldDB" id="A0A3N4RAL3"/>
<accession>A0A3N4RAL3</accession>
<evidence type="ECO:0000313" key="2">
    <source>
        <dbReference type="Proteomes" id="UP000266906"/>
    </source>
</evidence>
<proteinExistence type="predicted"/>
<evidence type="ECO:0000313" key="1">
    <source>
        <dbReference type="EMBL" id="RPE28015.1"/>
    </source>
</evidence>
<dbReference type="EMBL" id="RKQG01000003">
    <property type="protein sequence ID" value="RPE28015.1"/>
    <property type="molecule type" value="Genomic_DNA"/>
</dbReference>
<protein>
    <submittedName>
        <fullName evidence="1">Uncharacterized protein</fullName>
    </submittedName>
</protein>
<reference evidence="1 2" key="1">
    <citation type="submission" date="2018-11" db="EMBL/GenBank/DDBJ databases">
        <title>Sequencing the genomes of 1000 actinobacteria strains.</title>
        <authorList>
            <person name="Klenk H.-P."/>
        </authorList>
    </citation>
    <scope>NUCLEOTIDE SEQUENCE [LARGE SCALE GENOMIC DNA]</scope>
    <source>
        <strain evidence="1 2">DSM 44781</strain>
    </source>
</reference>
<sequence>MAWHEAARAAGRGGLPDFDERYMEAVAAKRLPGKLFQQAARSALGTDT</sequence>